<reference evidence="2" key="1">
    <citation type="submission" date="2018-05" db="EMBL/GenBank/DDBJ databases">
        <authorList>
            <person name="Lanie J.A."/>
            <person name="Ng W.-L."/>
            <person name="Kazmierczak K.M."/>
            <person name="Andrzejewski T.M."/>
            <person name="Davidsen T.M."/>
            <person name="Wayne K.J."/>
            <person name="Tettelin H."/>
            <person name="Glass J.I."/>
            <person name="Rusch D."/>
            <person name="Podicherti R."/>
            <person name="Tsui H.-C.T."/>
            <person name="Winkler M.E."/>
        </authorList>
    </citation>
    <scope>NUCLEOTIDE SEQUENCE</scope>
</reference>
<dbReference type="AlphaFoldDB" id="A0A381WAA6"/>
<name>A0A381WAA6_9ZZZZ</name>
<dbReference type="EMBL" id="UINC01011185">
    <property type="protein sequence ID" value="SVA49486.1"/>
    <property type="molecule type" value="Genomic_DNA"/>
</dbReference>
<sequence length="85" mass="9117">MNNNNQLRTAINQSGTGKSRKGSLGNVSVVFLLLSLIPQQILTQIPGSLEIVNTTKDTLMFSDDFESHTTGGAPEADTPKVGTWN</sequence>
<organism evidence="2">
    <name type="scientific">marine metagenome</name>
    <dbReference type="NCBI Taxonomy" id="408172"/>
    <lineage>
        <taxon>unclassified sequences</taxon>
        <taxon>metagenomes</taxon>
        <taxon>ecological metagenomes</taxon>
    </lineage>
</organism>
<protein>
    <submittedName>
        <fullName evidence="2">Uncharacterized protein</fullName>
    </submittedName>
</protein>
<evidence type="ECO:0000313" key="2">
    <source>
        <dbReference type="EMBL" id="SVA49486.1"/>
    </source>
</evidence>
<gene>
    <name evidence="2" type="ORF">METZ01_LOCUS102340</name>
</gene>
<feature type="region of interest" description="Disordered" evidence="1">
    <location>
        <begin position="63"/>
        <end position="85"/>
    </location>
</feature>
<feature type="region of interest" description="Disordered" evidence="1">
    <location>
        <begin position="1"/>
        <end position="23"/>
    </location>
</feature>
<proteinExistence type="predicted"/>
<evidence type="ECO:0000256" key="1">
    <source>
        <dbReference type="SAM" id="MobiDB-lite"/>
    </source>
</evidence>
<feature type="compositionally biased region" description="Polar residues" evidence="1">
    <location>
        <begin position="1"/>
        <end position="17"/>
    </location>
</feature>
<accession>A0A381WAA6</accession>